<proteinExistence type="predicted"/>
<dbReference type="Proteomes" id="UP001058271">
    <property type="component" value="Chromosome"/>
</dbReference>
<gene>
    <name evidence="2" type="ORF">Drose_15230</name>
</gene>
<organism evidence="2 3">
    <name type="scientific">Dactylosporangium roseum</name>
    <dbReference type="NCBI Taxonomy" id="47989"/>
    <lineage>
        <taxon>Bacteria</taxon>
        <taxon>Bacillati</taxon>
        <taxon>Actinomycetota</taxon>
        <taxon>Actinomycetes</taxon>
        <taxon>Micromonosporales</taxon>
        <taxon>Micromonosporaceae</taxon>
        <taxon>Dactylosporangium</taxon>
    </lineage>
</organism>
<reference evidence="2" key="1">
    <citation type="submission" date="2021-04" db="EMBL/GenBank/DDBJ databases">
        <title>Biosynthetic gene clusters of Dactylosporangioum roseum.</title>
        <authorList>
            <person name="Hartkoorn R.C."/>
            <person name="Beaudoing E."/>
            <person name="Hot D."/>
            <person name="Moureu S."/>
        </authorList>
    </citation>
    <scope>NUCLEOTIDE SEQUENCE</scope>
    <source>
        <strain evidence="2">NRRL B-16295</strain>
    </source>
</reference>
<feature type="region of interest" description="Disordered" evidence="1">
    <location>
        <begin position="44"/>
        <end position="100"/>
    </location>
</feature>
<evidence type="ECO:0000313" key="3">
    <source>
        <dbReference type="Proteomes" id="UP001058271"/>
    </source>
</evidence>
<evidence type="ECO:0000313" key="2">
    <source>
        <dbReference type="EMBL" id="UWZ39465.1"/>
    </source>
</evidence>
<name>A0ABY5ZET4_9ACTN</name>
<dbReference type="RefSeq" id="WP_260728877.1">
    <property type="nucleotide sequence ID" value="NZ_BAAABS010000089.1"/>
</dbReference>
<dbReference type="EMBL" id="CP073721">
    <property type="protein sequence ID" value="UWZ39465.1"/>
    <property type="molecule type" value="Genomic_DNA"/>
</dbReference>
<evidence type="ECO:0000256" key="1">
    <source>
        <dbReference type="SAM" id="MobiDB-lite"/>
    </source>
</evidence>
<sequence length="100" mass="10999">MSDAASSERRRYPEELQHVLLNALEAQPQPHVAQPRGVRAVEWGDLDRDDFGAQPRAAPQDAPILPVRPEAHGHAGAHGHDRAHQPPPEGRPHPRSLRTG</sequence>
<feature type="compositionally biased region" description="Basic and acidic residues" evidence="1">
    <location>
        <begin position="69"/>
        <end position="84"/>
    </location>
</feature>
<keyword evidence="3" id="KW-1185">Reference proteome</keyword>
<protein>
    <submittedName>
        <fullName evidence="2">Uncharacterized protein</fullName>
    </submittedName>
</protein>
<accession>A0ABY5ZET4</accession>